<protein>
    <recommendedName>
        <fullName evidence="2">DUF2293 domain-containing protein</fullName>
    </recommendedName>
</protein>
<comment type="caution">
    <text evidence="3">The sequence shown here is derived from an EMBL/GenBank/DDBJ whole genome shotgun (WGS) entry which is preliminary data.</text>
</comment>
<sequence length="976" mass="111951">MARVKPSTSGSMATRSSSALKTRPYKVVYEAIAQEKKKLLTVLSFSQQAPLGFTFVPAGIPELTARCKEYSRVRECKVFVVSTSHQKARNITQHVCRIGHHFASSIVSKACSELGISTSPAGCIRDSQNINVDSTPEAISAHYIKPKRGVNFLPGKEAHVKLDLISQEQLNHEARNALTDLFPKIPERDLIAIISRAFRKGGGRVGNAHGLSLQYRVQLATVAHIRHQYTMYDKLIRAMPRREARAQVEEPCLRLIVQWRGDEENDENDIEEILREVIVITDDDADDDYHEDNEKNAQPERGPSVRITSNQPINQELQKNQISQNFAAGDDYPVISNTAALGSVENTPVRVPGRQKHKNPSTKWSDRYRKFRDEFNKRDRQVEDQRHMHTVYGLREQGRNDDREGNLRRGFLSPFLHRYGLLPHNSNFLNLCCGPWKPSLLTKLDSSRELEPVVIPDDTKPRDQVWDTGRPTREQIYREMITPVAYATDDIYGKRDATDTLYTEVKKINDRPNTFDQPSQFYGQDIIRPSIENSLNIPIRPINEDQQERHYYGPFHQLAERQIEALSSEKHEKVSHMGDLPRLHTPFSRPRTFPACAELDRDEQSRKRRRMQYEPVVIPPQRDATESSRSPLVEHSGSDDLPRPPLPYFEQPMREQTPLRLGSQSHQLSGSAPPEFHVRGFKELASPGKHNFGIYYKSHDRISQRSGFHSGECQAQLQPPDYTQIYQQSLRGSLNVPHSRDDKRPTFVGDDQSIAAWGRLRNHLSPGNNPVYRPQDTDLKRTPFHPYFESHRDVPHESRRFEPYYLKPTHDNQKPHGQSLNFQPELGPLSFREPPRFQTNACLNSWSVSCEDEPTLVRRQVLDELPNGQNVLDGIGAECLLSDSAFRRVSVPTPSVNARRLSRLDLPFGGVRAMTGNMRDVYQECTDNPPDRYYRQSVCPIYVEQPSGDFQLERRDHNRFSPRKEHIPNEDIIIVD</sequence>
<accession>A0A9P8LIE4</accession>
<dbReference type="AlphaFoldDB" id="A0A9P8LIE4"/>
<evidence type="ECO:0000259" key="2">
    <source>
        <dbReference type="Pfam" id="PF10056"/>
    </source>
</evidence>
<dbReference type="EMBL" id="JAGHQM010000057">
    <property type="protein sequence ID" value="KAH0565824.1"/>
    <property type="molecule type" value="Genomic_DNA"/>
</dbReference>
<dbReference type="Proteomes" id="UP000750711">
    <property type="component" value="Unassembled WGS sequence"/>
</dbReference>
<evidence type="ECO:0000256" key="1">
    <source>
        <dbReference type="SAM" id="MobiDB-lite"/>
    </source>
</evidence>
<dbReference type="InterPro" id="IPR018744">
    <property type="entry name" value="DUF2293"/>
</dbReference>
<gene>
    <name evidence="3" type="ORF">GP486_000772</name>
</gene>
<feature type="domain" description="DUF2293" evidence="2">
    <location>
        <begin position="177"/>
        <end position="260"/>
    </location>
</feature>
<reference evidence="3" key="1">
    <citation type="submission" date="2021-03" db="EMBL/GenBank/DDBJ databases">
        <title>Comparative genomics and phylogenomic investigation of the class Geoglossomycetes provide insights into ecological specialization and systematics.</title>
        <authorList>
            <person name="Melie T."/>
            <person name="Pirro S."/>
            <person name="Miller A.N."/>
            <person name="Quandt A."/>
        </authorList>
    </citation>
    <scope>NUCLEOTIDE SEQUENCE</scope>
    <source>
        <strain evidence="3">CAQ_001_2017</strain>
    </source>
</reference>
<dbReference type="PANTHER" id="PTHR38113">
    <property type="match status" value="1"/>
</dbReference>
<feature type="region of interest" description="Disordered" evidence="1">
    <location>
        <begin position="285"/>
        <end position="307"/>
    </location>
</feature>
<dbReference type="Pfam" id="PF10056">
    <property type="entry name" value="DUF2293"/>
    <property type="match status" value="1"/>
</dbReference>
<evidence type="ECO:0000313" key="3">
    <source>
        <dbReference type="EMBL" id="KAH0565824.1"/>
    </source>
</evidence>
<dbReference type="PANTHER" id="PTHR38113:SF1">
    <property type="entry name" value="DUF2293 DOMAIN-CONTAINING PROTEIN"/>
    <property type="match status" value="1"/>
</dbReference>
<keyword evidence="4" id="KW-1185">Reference proteome</keyword>
<evidence type="ECO:0000313" key="4">
    <source>
        <dbReference type="Proteomes" id="UP000750711"/>
    </source>
</evidence>
<name>A0A9P8LIE4_9PEZI</name>
<feature type="region of interest" description="Disordered" evidence="1">
    <location>
        <begin position="597"/>
        <end position="650"/>
    </location>
</feature>
<proteinExistence type="predicted"/>
<organism evidence="3 4">
    <name type="scientific">Trichoglossum hirsutum</name>
    <dbReference type="NCBI Taxonomy" id="265104"/>
    <lineage>
        <taxon>Eukaryota</taxon>
        <taxon>Fungi</taxon>
        <taxon>Dikarya</taxon>
        <taxon>Ascomycota</taxon>
        <taxon>Pezizomycotina</taxon>
        <taxon>Geoglossomycetes</taxon>
        <taxon>Geoglossales</taxon>
        <taxon>Geoglossaceae</taxon>
        <taxon>Trichoglossum</taxon>
    </lineage>
</organism>